<evidence type="ECO:0000259" key="5">
    <source>
        <dbReference type="Pfam" id="PF00535"/>
    </source>
</evidence>
<dbReference type="Gene3D" id="1.25.40.10">
    <property type="entry name" value="Tetratricopeptide repeat domain"/>
    <property type="match status" value="1"/>
</dbReference>
<dbReference type="GO" id="GO:0016757">
    <property type="term" value="F:glycosyltransferase activity"/>
    <property type="evidence" value="ECO:0007669"/>
    <property type="project" value="UniProtKB-KW"/>
</dbReference>
<evidence type="ECO:0000256" key="2">
    <source>
        <dbReference type="ARBA" id="ARBA00006739"/>
    </source>
</evidence>
<evidence type="ECO:0000256" key="4">
    <source>
        <dbReference type="ARBA" id="ARBA00022679"/>
    </source>
</evidence>
<keyword evidence="7" id="KW-1185">Reference proteome</keyword>
<organism evidence="6 7">
    <name type="scientific">Paenibacillus artemisiicola</name>
    <dbReference type="NCBI Taxonomy" id="1172618"/>
    <lineage>
        <taxon>Bacteria</taxon>
        <taxon>Bacillati</taxon>
        <taxon>Bacillota</taxon>
        <taxon>Bacilli</taxon>
        <taxon>Bacillales</taxon>
        <taxon>Paenibacillaceae</taxon>
        <taxon>Paenibacillus</taxon>
    </lineage>
</organism>
<dbReference type="Pfam" id="PF00535">
    <property type="entry name" value="Glycos_transf_2"/>
    <property type="match status" value="1"/>
</dbReference>
<gene>
    <name evidence="6" type="ORF">I8J29_23950</name>
</gene>
<dbReference type="SUPFAM" id="SSF48452">
    <property type="entry name" value="TPR-like"/>
    <property type="match status" value="1"/>
</dbReference>
<keyword evidence="4 6" id="KW-0808">Transferase</keyword>
<dbReference type="InterPro" id="IPR011990">
    <property type="entry name" value="TPR-like_helical_dom_sf"/>
</dbReference>
<protein>
    <submittedName>
        <fullName evidence="6">Glycosyltransferase</fullName>
        <ecNumber evidence="6">2.4.-.-</ecNumber>
    </submittedName>
</protein>
<comment type="pathway">
    <text evidence="1">Cell wall biogenesis; cell wall polysaccharide biosynthesis.</text>
</comment>
<dbReference type="EMBL" id="JAGGDJ010000030">
    <property type="protein sequence ID" value="MBO7747241.1"/>
    <property type="molecule type" value="Genomic_DNA"/>
</dbReference>
<comment type="similarity">
    <text evidence="2">Belongs to the glycosyltransferase 2 family.</text>
</comment>
<dbReference type="Gene3D" id="3.90.550.10">
    <property type="entry name" value="Spore Coat Polysaccharide Biosynthesis Protein SpsA, Chain A"/>
    <property type="match status" value="1"/>
</dbReference>
<feature type="domain" description="Glycosyltransferase 2-like" evidence="5">
    <location>
        <begin position="126"/>
        <end position="251"/>
    </location>
</feature>
<name>A0ABS3WFY2_9BACL</name>
<dbReference type="Proteomes" id="UP000670947">
    <property type="component" value="Unassembled WGS sequence"/>
</dbReference>
<proteinExistence type="inferred from homology"/>
<evidence type="ECO:0000313" key="6">
    <source>
        <dbReference type="EMBL" id="MBO7747241.1"/>
    </source>
</evidence>
<comment type="caution">
    <text evidence="6">The sequence shown here is derived from an EMBL/GenBank/DDBJ whole genome shotgun (WGS) entry which is preliminary data.</text>
</comment>
<dbReference type="RefSeq" id="WP_208849952.1">
    <property type="nucleotide sequence ID" value="NZ_JAGGDJ010000030.1"/>
</dbReference>
<dbReference type="PANTHER" id="PTHR43179">
    <property type="entry name" value="RHAMNOSYLTRANSFERASE WBBL"/>
    <property type="match status" value="1"/>
</dbReference>
<dbReference type="SUPFAM" id="SSF53448">
    <property type="entry name" value="Nucleotide-diphospho-sugar transferases"/>
    <property type="match status" value="1"/>
</dbReference>
<dbReference type="InterPro" id="IPR029044">
    <property type="entry name" value="Nucleotide-diphossugar_trans"/>
</dbReference>
<evidence type="ECO:0000256" key="3">
    <source>
        <dbReference type="ARBA" id="ARBA00022676"/>
    </source>
</evidence>
<sequence length="536" mass="60624">MNKAVILDKINQGSFEEAWSLLTQLELEDGIDAEACSMKAAIAVYEGRIAEAERILKQGLSLDSDYEDLVFNMGHVQQLLGKESVAERYYRKAARMTGREDVKLLAEQRIEECQAMLAERPAPLVSIVVLAYNKLEYTKLCIESIYRYTGHIDFELIAVNNASSDETEAYFDALPDNARPVHLAQNQGVVGGFNAGIQAARGTYTACVGNDCIFTARWMDNLLACIESDPSIGYVSPGASYMSNLQQISGDYQTFDEMFAFAERYNHSDPRKWEERVRLMPCVLMVRTPFLQEIGGYDPAFYYGEFADDDISFRIRRAGYKLVYCRDTFTYHFGSVTVRQDQVKNNSMEVSRKIFWDKYKLDAWADTQFSPLLLSNLSVGLSETEAHILGVNAKCGSNPLQLKNMLKERGVAELTITNYCMDEKYLPDLHTVSDRVVEGGWKELRIRTYGMKYNYAVIEVTAEEWNDMILHQANANDWLEAGGQIAMSINHDVVDEELMQRQVRHLRDLGFHIQFASAAPSPISGVDLLLTARKGV</sequence>
<dbReference type="InterPro" id="IPR001173">
    <property type="entry name" value="Glyco_trans_2-like"/>
</dbReference>
<keyword evidence="3 6" id="KW-0328">Glycosyltransferase</keyword>
<dbReference type="EC" id="2.4.-.-" evidence="6"/>
<reference evidence="6 7" key="1">
    <citation type="submission" date="2021-03" db="EMBL/GenBank/DDBJ databases">
        <title>Paenibacillus artemisicola MWE-103 whole genome sequence.</title>
        <authorList>
            <person name="Ham Y.J."/>
        </authorList>
    </citation>
    <scope>NUCLEOTIDE SEQUENCE [LARGE SCALE GENOMIC DNA]</scope>
    <source>
        <strain evidence="6 7">MWE-103</strain>
    </source>
</reference>
<dbReference type="PANTHER" id="PTHR43179:SF12">
    <property type="entry name" value="GALACTOFURANOSYLTRANSFERASE GLFT2"/>
    <property type="match status" value="1"/>
</dbReference>
<evidence type="ECO:0000256" key="1">
    <source>
        <dbReference type="ARBA" id="ARBA00004776"/>
    </source>
</evidence>
<evidence type="ECO:0000313" key="7">
    <source>
        <dbReference type="Proteomes" id="UP000670947"/>
    </source>
</evidence>
<accession>A0ABS3WFY2</accession>